<evidence type="ECO:0000313" key="3">
    <source>
        <dbReference type="Proteomes" id="UP000789831"/>
    </source>
</evidence>
<reference evidence="2" key="1">
    <citation type="submission" date="2021-06" db="EMBL/GenBank/DDBJ databases">
        <authorList>
            <person name="Kallberg Y."/>
            <person name="Tangrot J."/>
            <person name="Rosling A."/>
        </authorList>
    </citation>
    <scope>NUCLEOTIDE SEQUENCE</scope>
    <source>
        <strain evidence="2">MT106</strain>
    </source>
</reference>
<dbReference type="Proteomes" id="UP000789831">
    <property type="component" value="Unassembled WGS sequence"/>
</dbReference>
<comment type="caution">
    <text evidence="2">The sequence shown here is derived from an EMBL/GenBank/DDBJ whole genome shotgun (WGS) entry which is preliminary data.</text>
</comment>
<name>A0A9N9DJ62_9GLOM</name>
<gene>
    <name evidence="2" type="ORF">AGERDE_LOCUS10856</name>
</gene>
<dbReference type="EMBL" id="CAJVPL010003774">
    <property type="protein sequence ID" value="CAG8638268.1"/>
    <property type="molecule type" value="Genomic_DNA"/>
</dbReference>
<proteinExistence type="predicted"/>
<dbReference type="OrthoDB" id="2387761at2759"/>
<feature type="compositionally biased region" description="Acidic residues" evidence="1">
    <location>
        <begin position="155"/>
        <end position="172"/>
    </location>
</feature>
<keyword evidence="3" id="KW-1185">Reference proteome</keyword>
<organism evidence="2 3">
    <name type="scientific">Ambispora gerdemannii</name>
    <dbReference type="NCBI Taxonomy" id="144530"/>
    <lineage>
        <taxon>Eukaryota</taxon>
        <taxon>Fungi</taxon>
        <taxon>Fungi incertae sedis</taxon>
        <taxon>Mucoromycota</taxon>
        <taxon>Glomeromycotina</taxon>
        <taxon>Glomeromycetes</taxon>
        <taxon>Archaeosporales</taxon>
        <taxon>Ambisporaceae</taxon>
        <taxon>Ambispora</taxon>
    </lineage>
</organism>
<feature type="region of interest" description="Disordered" evidence="1">
    <location>
        <begin position="145"/>
        <end position="172"/>
    </location>
</feature>
<evidence type="ECO:0000256" key="1">
    <source>
        <dbReference type="SAM" id="MobiDB-lite"/>
    </source>
</evidence>
<evidence type="ECO:0000313" key="2">
    <source>
        <dbReference type="EMBL" id="CAG8638268.1"/>
    </source>
</evidence>
<sequence length="540" mass="62226">MAQHDWLVYIRRASHGVDRNKLNPTREQIIGVMEKKLKKDSRFLSRTIENIEKKREVAIKQLQEQAVVIASEEYVERSQGARSIIARDFLPQNYKKRNQEDVLDDDSEKNAVKKYKDTTPAPQTPGNQVVADEPDLDYLSEQTNDELNSGVSSIYEDEDEENSLDDSSDEEDTVELADISFISFVCSKTDNKNYKWKLKNDESVRSRLIVMTKKAIEVAKQAEKVDTKTMSVIRLGLSSIIDLSSEFKGGMHTWFGDNWLPLKKEVFSKIDLKVEKFTGEVSELITKVENLCNSYDYLGARKLVLEKITERPIDNQMRQVAKIYFNIIDLFLENPYTFVNDDGQLQNHTEIQYVMILASPILDIIFSDQRDHVRLMWGETVSQVTNDSRKKIDLCIRTKDGMKELSHSECAREATFIKILKDRSKSLRTNKCILDKYIGNDLPDEALEDTAIFGLQLAALEGQIIGIDLLDEGLYFGFDGPAFKFPAQICSISVLRHALEVLYYFKTPWVIGESHQKSKIFAPEFKRNQQDHQTFTFRKY</sequence>
<dbReference type="AlphaFoldDB" id="A0A9N9DJ62"/>
<protein>
    <submittedName>
        <fullName evidence="2">4631_t:CDS:1</fullName>
    </submittedName>
</protein>
<accession>A0A9N9DJ62</accession>